<sequence length="103" mass="11715">YHGYAPTLTDKLKINSIIPFTCQIIYQKNILFMAPKEQIFVQAQCTGSSCSLACWDTSRDLPPSQNSRDEAVEALKVEVQPFFFFFFKLCGSSLSSVVMYKKK</sequence>
<feature type="non-terminal residue" evidence="1">
    <location>
        <position position="1"/>
    </location>
</feature>
<accession>A0A8S0T3L2</accession>
<evidence type="ECO:0000313" key="2">
    <source>
        <dbReference type="Proteomes" id="UP000594638"/>
    </source>
</evidence>
<keyword evidence="2" id="KW-1185">Reference proteome</keyword>
<protein>
    <submittedName>
        <fullName evidence="1">Uncharacterized protein</fullName>
    </submittedName>
</protein>
<evidence type="ECO:0000313" key="1">
    <source>
        <dbReference type="EMBL" id="CAA2999402.1"/>
    </source>
</evidence>
<gene>
    <name evidence="1" type="ORF">OLEA9_A069934</name>
</gene>
<feature type="non-terminal residue" evidence="1">
    <location>
        <position position="103"/>
    </location>
</feature>
<reference evidence="1 2" key="1">
    <citation type="submission" date="2019-12" db="EMBL/GenBank/DDBJ databases">
        <authorList>
            <person name="Alioto T."/>
            <person name="Alioto T."/>
            <person name="Gomez Garrido J."/>
        </authorList>
    </citation>
    <scope>NUCLEOTIDE SEQUENCE [LARGE SCALE GENOMIC DNA]</scope>
</reference>
<dbReference type="Proteomes" id="UP000594638">
    <property type="component" value="Unassembled WGS sequence"/>
</dbReference>
<dbReference type="EMBL" id="CACTIH010005631">
    <property type="protein sequence ID" value="CAA2999402.1"/>
    <property type="molecule type" value="Genomic_DNA"/>
</dbReference>
<proteinExistence type="predicted"/>
<name>A0A8S0T3L2_OLEEU</name>
<organism evidence="1 2">
    <name type="scientific">Olea europaea subsp. europaea</name>
    <dbReference type="NCBI Taxonomy" id="158383"/>
    <lineage>
        <taxon>Eukaryota</taxon>
        <taxon>Viridiplantae</taxon>
        <taxon>Streptophyta</taxon>
        <taxon>Embryophyta</taxon>
        <taxon>Tracheophyta</taxon>
        <taxon>Spermatophyta</taxon>
        <taxon>Magnoliopsida</taxon>
        <taxon>eudicotyledons</taxon>
        <taxon>Gunneridae</taxon>
        <taxon>Pentapetalae</taxon>
        <taxon>asterids</taxon>
        <taxon>lamiids</taxon>
        <taxon>Lamiales</taxon>
        <taxon>Oleaceae</taxon>
        <taxon>Oleeae</taxon>
        <taxon>Olea</taxon>
    </lineage>
</organism>
<comment type="caution">
    <text evidence="1">The sequence shown here is derived from an EMBL/GenBank/DDBJ whole genome shotgun (WGS) entry which is preliminary data.</text>
</comment>
<dbReference type="Gramene" id="OE9A069934T1">
    <property type="protein sequence ID" value="OE9A069934C1"/>
    <property type="gene ID" value="OE9A069934"/>
</dbReference>
<dbReference type="AlphaFoldDB" id="A0A8S0T3L2"/>